<feature type="compositionally biased region" description="Basic and acidic residues" evidence="1">
    <location>
        <begin position="135"/>
        <end position="144"/>
    </location>
</feature>
<dbReference type="OrthoDB" id="128756at2"/>
<protein>
    <recommendedName>
        <fullName evidence="5">DUF4412 domain-containing protein</fullName>
    </recommendedName>
</protein>
<dbReference type="AlphaFoldDB" id="A0A1H4SNL1"/>
<evidence type="ECO:0000256" key="2">
    <source>
        <dbReference type="SAM" id="SignalP"/>
    </source>
</evidence>
<proteinExistence type="predicted"/>
<sequence length="288" mass="30110">MKIGLVSAALLLAVVPVFAQGPGGPGGGPGFMGRGFGPMEGGFGMMRQPVTNAPYSATFTSTSTEKLQDGTVLTHTTTRVATRDALGRTREEVTLPARPDGDGKPHTMVVIMDPIAHTITRLQAEKKIAIVHQIPEPRPHDGPGRRGPGGPPQDASAPPPPDGGQGPRGRHEDRNVVTADLGSKTIDGVVATGKRVTRTIPVSGTDKPVVATHEDWFSPDLKIELSRSDVDPFRGTHTTVVSGLSKAAPDATLFQIPQGYTVEQAPQHAGRRGPGRDGQAPPPPPSGM</sequence>
<dbReference type="Proteomes" id="UP000182409">
    <property type="component" value="Unassembled WGS sequence"/>
</dbReference>
<feature type="compositionally biased region" description="Basic and acidic residues" evidence="1">
    <location>
        <begin position="87"/>
        <end position="105"/>
    </location>
</feature>
<name>A0A1H4SNL1_9BACT</name>
<organism evidence="3 4">
    <name type="scientific">Terriglobus roseus</name>
    <dbReference type="NCBI Taxonomy" id="392734"/>
    <lineage>
        <taxon>Bacteria</taxon>
        <taxon>Pseudomonadati</taxon>
        <taxon>Acidobacteriota</taxon>
        <taxon>Terriglobia</taxon>
        <taxon>Terriglobales</taxon>
        <taxon>Acidobacteriaceae</taxon>
        <taxon>Terriglobus</taxon>
    </lineage>
</organism>
<feature type="signal peptide" evidence="2">
    <location>
        <begin position="1"/>
        <end position="19"/>
    </location>
</feature>
<evidence type="ECO:0000313" key="3">
    <source>
        <dbReference type="EMBL" id="SEC45845.1"/>
    </source>
</evidence>
<evidence type="ECO:0008006" key="5">
    <source>
        <dbReference type="Google" id="ProtNLM"/>
    </source>
</evidence>
<feature type="region of interest" description="Disordered" evidence="1">
    <location>
        <begin position="135"/>
        <end position="182"/>
    </location>
</feature>
<accession>A0A1H4SNL1</accession>
<reference evidence="3 4" key="1">
    <citation type="submission" date="2016-10" db="EMBL/GenBank/DDBJ databases">
        <authorList>
            <person name="de Groot N.N."/>
        </authorList>
    </citation>
    <scope>NUCLEOTIDE SEQUENCE [LARGE SCALE GENOMIC DNA]</scope>
    <source>
        <strain evidence="3 4">AB35.6</strain>
    </source>
</reference>
<feature type="region of interest" description="Disordered" evidence="1">
    <location>
        <begin position="259"/>
        <end position="288"/>
    </location>
</feature>
<gene>
    <name evidence="3" type="ORF">SAMN05443244_3509</name>
</gene>
<dbReference type="RefSeq" id="WP_074655269.1">
    <property type="nucleotide sequence ID" value="NZ_FNSD01000001.1"/>
</dbReference>
<keyword evidence="2" id="KW-0732">Signal</keyword>
<evidence type="ECO:0000256" key="1">
    <source>
        <dbReference type="SAM" id="MobiDB-lite"/>
    </source>
</evidence>
<feature type="region of interest" description="Disordered" evidence="1">
    <location>
        <begin position="87"/>
        <end position="106"/>
    </location>
</feature>
<dbReference type="EMBL" id="FNSD01000001">
    <property type="protein sequence ID" value="SEC45845.1"/>
    <property type="molecule type" value="Genomic_DNA"/>
</dbReference>
<feature type="chain" id="PRO_5010212823" description="DUF4412 domain-containing protein" evidence="2">
    <location>
        <begin position="20"/>
        <end position="288"/>
    </location>
</feature>
<evidence type="ECO:0000313" key="4">
    <source>
        <dbReference type="Proteomes" id="UP000182409"/>
    </source>
</evidence>